<sequence>MEIGAPEQFATLAHPSRQRLLFTPGHRRHSLTTPKARPHLTGIGSDGRCSAAMMPMLTTWGILKCEASTNR</sequence>
<evidence type="ECO:0000313" key="1">
    <source>
        <dbReference type="EMBL" id="GIH99496.1"/>
    </source>
</evidence>
<dbReference type="Proteomes" id="UP000634476">
    <property type="component" value="Unassembled WGS sequence"/>
</dbReference>
<proteinExistence type="predicted"/>
<dbReference type="EMBL" id="BOOK01000008">
    <property type="protein sequence ID" value="GIH99496.1"/>
    <property type="molecule type" value="Genomic_DNA"/>
</dbReference>
<name>A0A8J3WU30_9ACTN</name>
<accession>A0A8J3WU30</accession>
<comment type="caution">
    <text evidence="1">The sequence shown here is derived from an EMBL/GenBank/DDBJ whole genome shotgun (WGS) entry which is preliminary data.</text>
</comment>
<evidence type="ECO:0000313" key="2">
    <source>
        <dbReference type="Proteomes" id="UP000634476"/>
    </source>
</evidence>
<protein>
    <submittedName>
        <fullName evidence="1">Uncharacterized protein</fullName>
    </submittedName>
</protein>
<reference evidence="1" key="1">
    <citation type="submission" date="2021-01" db="EMBL/GenBank/DDBJ databases">
        <title>Whole genome shotgun sequence of Planobispora takensis NBRC 109077.</title>
        <authorList>
            <person name="Komaki H."/>
            <person name="Tamura T."/>
        </authorList>
    </citation>
    <scope>NUCLEOTIDE SEQUENCE</scope>
    <source>
        <strain evidence="1">NBRC 109077</strain>
    </source>
</reference>
<organism evidence="1 2">
    <name type="scientific">Planobispora takensis</name>
    <dbReference type="NCBI Taxonomy" id="1367882"/>
    <lineage>
        <taxon>Bacteria</taxon>
        <taxon>Bacillati</taxon>
        <taxon>Actinomycetota</taxon>
        <taxon>Actinomycetes</taxon>
        <taxon>Streptosporangiales</taxon>
        <taxon>Streptosporangiaceae</taxon>
        <taxon>Planobispora</taxon>
    </lineage>
</organism>
<dbReference type="AlphaFoldDB" id="A0A8J3WU30"/>
<keyword evidence="2" id="KW-1185">Reference proteome</keyword>
<gene>
    <name evidence="1" type="ORF">Pta02_15050</name>
</gene>